<feature type="region of interest" description="Disordered" evidence="1">
    <location>
        <begin position="313"/>
        <end position="356"/>
    </location>
</feature>
<protein>
    <submittedName>
        <fullName evidence="2">Uncharacterized protein</fullName>
    </submittedName>
</protein>
<comment type="caution">
    <text evidence="2">The sequence shown here is derived from an EMBL/GenBank/DDBJ whole genome shotgun (WGS) entry which is preliminary data.</text>
</comment>
<reference evidence="2" key="1">
    <citation type="submission" date="2020-05" db="EMBL/GenBank/DDBJ databases">
        <title>WGS assembly of Panicum virgatum.</title>
        <authorList>
            <person name="Lovell J.T."/>
            <person name="Jenkins J."/>
            <person name="Shu S."/>
            <person name="Juenger T.E."/>
            <person name="Schmutz J."/>
        </authorList>
    </citation>
    <scope>NUCLEOTIDE SEQUENCE</scope>
    <source>
        <strain evidence="2">AP13</strain>
    </source>
</reference>
<name>A0A8T0T3H4_PANVG</name>
<keyword evidence="3" id="KW-1185">Reference proteome</keyword>
<evidence type="ECO:0000256" key="1">
    <source>
        <dbReference type="SAM" id="MobiDB-lite"/>
    </source>
</evidence>
<accession>A0A8T0T3H4</accession>
<organism evidence="2 3">
    <name type="scientific">Panicum virgatum</name>
    <name type="common">Blackwell switchgrass</name>
    <dbReference type="NCBI Taxonomy" id="38727"/>
    <lineage>
        <taxon>Eukaryota</taxon>
        <taxon>Viridiplantae</taxon>
        <taxon>Streptophyta</taxon>
        <taxon>Embryophyta</taxon>
        <taxon>Tracheophyta</taxon>
        <taxon>Spermatophyta</taxon>
        <taxon>Magnoliopsida</taxon>
        <taxon>Liliopsida</taxon>
        <taxon>Poales</taxon>
        <taxon>Poaceae</taxon>
        <taxon>PACMAD clade</taxon>
        <taxon>Panicoideae</taxon>
        <taxon>Panicodae</taxon>
        <taxon>Paniceae</taxon>
        <taxon>Panicinae</taxon>
        <taxon>Panicum</taxon>
        <taxon>Panicum sect. Hiantes</taxon>
    </lineage>
</organism>
<evidence type="ECO:0000313" key="3">
    <source>
        <dbReference type="Proteomes" id="UP000823388"/>
    </source>
</evidence>
<evidence type="ECO:0000313" key="2">
    <source>
        <dbReference type="EMBL" id="KAG2603803.1"/>
    </source>
</evidence>
<feature type="region of interest" description="Disordered" evidence="1">
    <location>
        <begin position="1"/>
        <end position="68"/>
    </location>
</feature>
<sequence>MPVARPGGAIEAQPPPPARVREVATALPSRGARTTAPRPAHGRRHPCHPRRRLLPPLSPLPVRGARPGRLVRGRPPLLRLLGQERPPWARRVRARRAARHHVPPQAGAGRRRRACLGLLQAVGGADARATGAARSSVTAARAHWGDAVAGSGRRGDGRCASRGSGSAALVYNSVALGSSSAPARESTGPTAAGTGVQPVSGQGGGDVRPCREERGSVTPRVSAHAAAAFPAIPAINPPCAGTQASRTPSSPSCCLALELLGRATHPRCFQSHLDGRHRDAAVERPLQSPLLSSSEHPRTTRVPELDFVRPFALSSLPRSRTPPPPRWNAGELTPAAEPSHRRSSARSDPLASAASS</sequence>
<dbReference type="EMBL" id="CM029044">
    <property type="protein sequence ID" value="KAG2603803.1"/>
    <property type="molecule type" value="Genomic_DNA"/>
</dbReference>
<dbReference type="Proteomes" id="UP000823388">
    <property type="component" value="Chromosome 4N"/>
</dbReference>
<dbReference type="AlphaFoldDB" id="A0A8T0T3H4"/>
<gene>
    <name evidence="2" type="ORF">PVAP13_4NG013060</name>
</gene>
<feature type="region of interest" description="Disordered" evidence="1">
    <location>
        <begin position="179"/>
        <end position="215"/>
    </location>
</feature>
<proteinExistence type="predicted"/>
<feature type="compositionally biased region" description="Basic residues" evidence="1">
    <location>
        <begin position="40"/>
        <end position="53"/>
    </location>
</feature>